<protein>
    <recommendedName>
        <fullName evidence="3">ASPIC/UnbV domain-containing protein</fullName>
    </recommendedName>
</protein>
<dbReference type="Proteomes" id="UP000283569">
    <property type="component" value="Unassembled WGS sequence"/>
</dbReference>
<dbReference type="AlphaFoldDB" id="A0A420SER4"/>
<accession>A0A420SER4</accession>
<dbReference type="SUPFAM" id="SSF69318">
    <property type="entry name" value="Integrin alpha N-terminal domain"/>
    <property type="match status" value="1"/>
</dbReference>
<evidence type="ECO:0000313" key="1">
    <source>
        <dbReference type="EMBL" id="RKL27773.1"/>
    </source>
</evidence>
<comment type="caution">
    <text evidence="1">The sequence shown here is derived from an EMBL/GenBank/DDBJ whole genome shotgun (WGS) entry which is preliminary data.</text>
</comment>
<proteinExistence type="predicted"/>
<name>A0A420SER4_GIBIN</name>
<gene>
    <name evidence="1" type="ORF">BFJ72_g12901</name>
</gene>
<sequence>MNKTSDMWFAQLVNLKGSPKGDERDELILAPSDKSDRRFTVYVNNGNGEFNDGFSIDPKMSCSNAHTSPSIRVEARLHFRTSALQVISNHGIEASQANPLVQYKGQEMGLGRDRVRLGDMDGDGRLDYCVISNACNIHCWRNGGIGDKAAYWQDMGQGSHIFASQNTGDMRGLQLG</sequence>
<organism evidence="1 2">
    <name type="scientific">Gibberella intermedia</name>
    <name type="common">Bulb rot disease fungus</name>
    <name type="synonym">Fusarium proliferatum</name>
    <dbReference type="NCBI Taxonomy" id="948311"/>
    <lineage>
        <taxon>Eukaryota</taxon>
        <taxon>Fungi</taxon>
        <taxon>Dikarya</taxon>
        <taxon>Ascomycota</taxon>
        <taxon>Pezizomycotina</taxon>
        <taxon>Sordariomycetes</taxon>
        <taxon>Hypocreomycetidae</taxon>
        <taxon>Hypocreales</taxon>
        <taxon>Nectriaceae</taxon>
        <taxon>Fusarium</taxon>
        <taxon>Fusarium fujikuroi species complex</taxon>
    </lineage>
</organism>
<dbReference type="InterPro" id="IPR028994">
    <property type="entry name" value="Integrin_alpha_N"/>
</dbReference>
<reference evidence="1 2" key="1">
    <citation type="journal article" date="2018" name="Sci. Rep.">
        <title>Characterisation of pathogen-specific regions and novel effector candidates in Fusarium oxysporum f. sp. cepae.</title>
        <authorList>
            <person name="Armitage A.D."/>
            <person name="Taylor A."/>
            <person name="Sobczyk M.K."/>
            <person name="Baxter L."/>
            <person name="Greenfield B.P."/>
            <person name="Bates H.J."/>
            <person name="Wilson F."/>
            <person name="Jackson A.C."/>
            <person name="Ott S."/>
            <person name="Harrison R.J."/>
            <person name="Clarkson J.P."/>
        </authorList>
    </citation>
    <scope>NUCLEOTIDE SEQUENCE [LARGE SCALE GENOMIC DNA]</scope>
    <source>
        <strain evidence="1 2">Fp_A8</strain>
    </source>
</reference>
<evidence type="ECO:0008006" key="3">
    <source>
        <dbReference type="Google" id="ProtNLM"/>
    </source>
</evidence>
<evidence type="ECO:0000313" key="2">
    <source>
        <dbReference type="Proteomes" id="UP000283569"/>
    </source>
</evidence>
<dbReference type="EMBL" id="MRDB01000071">
    <property type="protein sequence ID" value="RKL27773.1"/>
    <property type="molecule type" value="Genomic_DNA"/>
</dbReference>